<reference evidence="3" key="1">
    <citation type="journal article" date="2019" name="Int. J. Syst. Evol. Microbiol.">
        <title>The Global Catalogue of Microorganisms (GCM) 10K type strain sequencing project: providing services to taxonomists for standard genome sequencing and annotation.</title>
        <authorList>
            <consortium name="The Broad Institute Genomics Platform"/>
            <consortium name="The Broad Institute Genome Sequencing Center for Infectious Disease"/>
            <person name="Wu L."/>
            <person name="Ma J."/>
        </authorList>
    </citation>
    <scope>NUCLEOTIDE SEQUENCE [LARGE SCALE GENOMIC DNA]</scope>
    <source>
        <strain evidence="3">NBRC 108730</strain>
    </source>
</reference>
<proteinExistence type="predicted"/>
<gene>
    <name evidence="2" type="ORF">GCM10025868_39030</name>
</gene>
<accession>A0ABQ6JMQ0</accession>
<feature type="compositionally biased region" description="Low complexity" evidence="1">
    <location>
        <begin position="209"/>
        <end position="224"/>
    </location>
</feature>
<evidence type="ECO:0000313" key="3">
    <source>
        <dbReference type="Proteomes" id="UP001157017"/>
    </source>
</evidence>
<evidence type="ECO:0000256" key="1">
    <source>
        <dbReference type="SAM" id="MobiDB-lite"/>
    </source>
</evidence>
<organism evidence="2 3">
    <name type="scientific">Angustibacter aerolatus</name>
    <dbReference type="NCBI Taxonomy" id="1162965"/>
    <lineage>
        <taxon>Bacteria</taxon>
        <taxon>Bacillati</taxon>
        <taxon>Actinomycetota</taxon>
        <taxon>Actinomycetes</taxon>
        <taxon>Kineosporiales</taxon>
        <taxon>Kineosporiaceae</taxon>
    </lineage>
</organism>
<evidence type="ECO:0000313" key="2">
    <source>
        <dbReference type="EMBL" id="GMA88653.1"/>
    </source>
</evidence>
<feature type="compositionally biased region" description="Basic and acidic residues" evidence="1">
    <location>
        <begin position="148"/>
        <end position="161"/>
    </location>
</feature>
<name>A0ABQ6JMQ0_9ACTN</name>
<dbReference type="Proteomes" id="UP001157017">
    <property type="component" value="Unassembled WGS sequence"/>
</dbReference>
<feature type="region of interest" description="Disordered" evidence="1">
    <location>
        <begin position="148"/>
        <end position="174"/>
    </location>
</feature>
<keyword evidence="3" id="KW-1185">Reference proteome</keyword>
<protein>
    <submittedName>
        <fullName evidence="2">Uncharacterized protein</fullName>
    </submittedName>
</protein>
<feature type="region of interest" description="Disordered" evidence="1">
    <location>
        <begin position="194"/>
        <end position="224"/>
    </location>
</feature>
<comment type="caution">
    <text evidence="2">The sequence shown here is derived from an EMBL/GenBank/DDBJ whole genome shotgun (WGS) entry which is preliminary data.</text>
</comment>
<dbReference type="EMBL" id="BSUZ01000001">
    <property type="protein sequence ID" value="GMA88653.1"/>
    <property type="molecule type" value="Genomic_DNA"/>
</dbReference>
<sequence>MSPISPASSASGIQSSGGTRLAAAAPAGQGLVGGDLAGAGVDQRLVVHLDLVAGDRVPQRLLGGGAGAQAVPQRVVEHLGAAAARRAVQGRGPVAQQVLGARVVARHHGAHRHAHAGGQAAHVRQPGAEVGEAALQVLVRVAVGQHLDHGQHVTRQPAERRGARHRGAQAVGDPAHDLVARLVPVDHHDLVETGDAAQQHHDPSGCRQAARTADAAATPGSAGR</sequence>